<protein>
    <recommendedName>
        <fullName evidence="3">Asparagine synthetase domain-containing protein</fullName>
    </recommendedName>
</protein>
<keyword evidence="2" id="KW-1185">Reference proteome</keyword>
<reference evidence="1 2" key="1">
    <citation type="journal article" date="2014" name="Antonie Van Leeuwenhoek">
        <title>Roseivivax atlanticus sp. nov., isolated from surface seawater of the Atlantic Ocean.</title>
        <authorList>
            <person name="Li G."/>
            <person name="Lai Q."/>
            <person name="Liu X."/>
            <person name="Sun F."/>
            <person name="Shao Z."/>
        </authorList>
    </citation>
    <scope>NUCLEOTIDE SEQUENCE [LARGE SCALE GENOMIC DNA]</scope>
    <source>
        <strain evidence="1 2">22II-s10s</strain>
    </source>
</reference>
<organism evidence="1 2">
    <name type="scientific">Roseivivax marinus</name>
    <dbReference type="NCBI Taxonomy" id="1379903"/>
    <lineage>
        <taxon>Bacteria</taxon>
        <taxon>Pseudomonadati</taxon>
        <taxon>Pseudomonadota</taxon>
        <taxon>Alphaproteobacteria</taxon>
        <taxon>Rhodobacterales</taxon>
        <taxon>Roseobacteraceae</taxon>
        <taxon>Roseivivax</taxon>
    </lineage>
</organism>
<evidence type="ECO:0008006" key="3">
    <source>
        <dbReference type="Google" id="ProtNLM"/>
    </source>
</evidence>
<dbReference type="STRING" id="1379903.ATO8_05401"/>
<evidence type="ECO:0000313" key="2">
    <source>
        <dbReference type="Proteomes" id="UP000019063"/>
    </source>
</evidence>
<dbReference type="eggNOG" id="ENOG503356H">
    <property type="taxonomic scope" value="Bacteria"/>
</dbReference>
<dbReference type="InterPro" id="IPR014729">
    <property type="entry name" value="Rossmann-like_a/b/a_fold"/>
</dbReference>
<gene>
    <name evidence="1" type="ORF">ATO8_05401</name>
</gene>
<comment type="caution">
    <text evidence="1">The sequence shown here is derived from an EMBL/GenBank/DDBJ whole genome shotgun (WGS) entry which is preliminary data.</text>
</comment>
<dbReference type="Proteomes" id="UP000019063">
    <property type="component" value="Unassembled WGS sequence"/>
</dbReference>
<dbReference type="EMBL" id="AQQW01000003">
    <property type="protein sequence ID" value="ETW13439.1"/>
    <property type="molecule type" value="Genomic_DNA"/>
</dbReference>
<evidence type="ECO:0000313" key="1">
    <source>
        <dbReference type="EMBL" id="ETW13439.1"/>
    </source>
</evidence>
<dbReference type="AlphaFoldDB" id="W4HL49"/>
<dbReference type="Gene3D" id="3.40.50.620">
    <property type="entry name" value="HUPs"/>
    <property type="match status" value="1"/>
</dbReference>
<name>W4HL49_9RHOB</name>
<proteinExistence type="predicted"/>
<sequence>MPQPFLIDDQTLPPQGATLHGCAFAGADAVLGTDGLAALESEGRVLDWHADGCHLLVRRDGDRIALGADFAGYRHLFYWSDGARWAVCDSFIDLVAHLRERGIALEEDTAQTGAFLSRKQLFQQLTSAATPVKGISCLRVDERIEIDADGLRIVTAPPAPERPYAEALHAFLELWLARMEGLRRAEGLTLFIHLSGGLDSRAVAAFHLWLERNRDLPENATIRSLTDDSHAEDLRIAERLAEATGLRLNHIDPRPRRNLTVDEALAAWRHHSAGVYSPVRVPSAFSHPADINFSGHATNGYKYRFTDEEADRRVRVMERSYAWFGRGDRPRWRAALRAELDRLAGRGGSLGQAWAVYQRTQRARFHAGQAATYKTQVALFHSASAAAAAEARPQDAPDYQFYHDILAALAPDLMELALDDPRKAPGPEHRAALTAVAPLAPEPGRVYGAVPSQGEGAADAPSRLELARALLAEIDAAGWPKGRVSLIFRWHLFRLRRDLARGRARHAVRLRHLHAAWLLGRLRALGVRMEGEA</sequence>
<dbReference type="RefSeq" id="WP_043842744.1">
    <property type="nucleotide sequence ID" value="NZ_AQQW01000003.1"/>
</dbReference>
<accession>W4HL49</accession>
<dbReference type="SUPFAM" id="SSF52402">
    <property type="entry name" value="Adenine nucleotide alpha hydrolases-like"/>
    <property type="match status" value="1"/>
</dbReference>